<dbReference type="KEGG" id="hsw:Hsw_1841"/>
<feature type="domain" description="SseB protein C-terminal" evidence="3">
    <location>
        <begin position="230"/>
        <end position="337"/>
    </location>
</feature>
<evidence type="ECO:0000313" key="5">
    <source>
        <dbReference type="Proteomes" id="UP000019423"/>
    </source>
</evidence>
<dbReference type="Proteomes" id="UP000019423">
    <property type="component" value="Chromosome"/>
</dbReference>
<dbReference type="STRING" id="1227739.Hsw_1841"/>
<evidence type="ECO:0000313" key="4">
    <source>
        <dbReference type="EMBL" id="AHJ97436.1"/>
    </source>
</evidence>
<dbReference type="AlphaFoldDB" id="W8F4F1"/>
<dbReference type="Pfam" id="PF07179">
    <property type="entry name" value="SseB"/>
    <property type="match status" value="1"/>
</dbReference>
<feature type="compositionally biased region" description="Low complexity" evidence="1">
    <location>
        <begin position="32"/>
        <end position="50"/>
    </location>
</feature>
<sequence>MQLHLFVLIMGLFDFLKKKDEGIPAPAPTPTPAAGTTAAPETPAVPASPAGPRYKGSNYQMPAAPAPAPVPFIPPAPPIPLPGSLGQEAPQLPDFQPLNILEQLLMQAAVEPQFRSPFYQALLGEEVVVVMAGQEGQEPGEVTPTEGMEIQLQALHDGKIAVFTAIERIFDNGAVPEGSVAYLRLRGHDFFTMVKGADCALNPFSAVGKLLEAAEIEALLAGQLFEMPAPADVQVSLHQPEPEPTELLEGLREYSATQDHIRTVYLAEMRMQNNPEQSRLLVAFDTENQDPAFLQDLGPVIQGKIGEAQFVDLMLIDTASEEPLIQYLLTTTPVYQRA</sequence>
<dbReference type="OrthoDB" id="768046at2"/>
<dbReference type="RefSeq" id="WP_155832915.1">
    <property type="nucleotide sequence ID" value="NZ_CP007145.1"/>
</dbReference>
<dbReference type="EMBL" id="CP007145">
    <property type="protein sequence ID" value="AHJ97436.1"/>
    <property type="molecule type" value="Genomic_DNA"/>
</dbReference>
<dbReference type="InterPro" id="IPR027945">
    <property type="entry name" value="SseB_C"/>
</dbReference>
<name>W8F4F1_9BACT</name>
<dbReference type="PATRIC" id="fig|1227739.3.peg.2061"/>
<dbReference type="HOGENOM" id="CLU_844059_0_0_10"/>
<keyword evidence="5" id="KW-1185">Reference proteome</keyword>
<evidence type="ECO:0000259" key="2">
    <source>
        <dbReference type="Pfam" id="PF07179"/>
    </source>
</evidence>
<feature type="domain" description="SseB protein N-terminal" evidence="2">
    <location>
        <begin position="101"/>
        <end position="218"/>
    </location>
</feature>
<proteinExistence type="predicted"/>
<evidence type="ECO:0000259" key="3">
    <source>
        <dbReference type="Pfam" id="PF14581"/>
    </source>
</evidence>
<gene>
    <name evidence="4" type="ORF">Hsw_1841</name>
</gene>
<reference evidence="4 5" key="1">
    <citation type="submission" date="2014-01" db="EMBL/GenBank/DDBJ databases">
        <title>Complete genome sequence of ionizing-radiation resistance bacterium Hymenobacter swuensis DY53.</title>
        <authorList>
            <person name="Jung J.-H."/>
            <person name="Jeong S.-W."/>
            <person name="Joe M.-H."/>
            <person name="Cho y.-j."/>
            <person name="Kim M.-K."/>
            <person name="Lim S.-Y."/>
        </authorList>
    </citation>
    <scope>NUCLEOTIDE SEQUENCE [LARGE SCALE GENOMIC DNA]</scope>
    <source>
        <strain evidence="4 5">DY53</strain>
    </source>
</reference>
<dbReference type="Pfam" id="PF14581">
    <property type="entry name" value="SseB_C"/>
    <property type="match status" value="1"/>
</dbReference>
<feature type="region of interest" description="Disordered" evidence="1">
    <location>
        <begin position="24"/>
        <end position="60"/>
    </location>
</feature>
<dbReference type="InterPro" id="IPR009839">
    <property type="entry name" value="SseB_N"/>
</dbReference>
<organism evidence="4 5">
    <name type="scientific">Hymenobacter swuensis DY53</name>
    <dbReference type="NCBI Taxonomy" id="1227739"/>
    <lineage>
        <taxon>Bacteria</taxon>
        <taxon>Pseudomonadati</taxon>
        <taxon>Bacteroidota</taxon>
        <taxon>Cytophagia</taxon>
        <taxon>Cytophagales</taxon>
        <taxon>Hymenobacteraceae</taxon>
        <taxon>Hymenobacter</taxon>
    </lineage>
</organism>
<accession>W8F4F1</accession>
<dbReference type="eggNOG" id="ENOG502Z89T">
    <property type="taxonomic scope" value="Bacteria"/>
</dbReference>
<protein>
    <recommendedName>
        <fullName evidence="6">SseB protein N-terminal domain-containing protein</fullName>
    </recommendedName>
</protein>
<evidence type="ECO:0000256" key="1">
    <source>
        <dbReference type="SAM" id="MobiDB-lite"/>
    </source>
</evidence>
<evidence type="ECO:0008006" key="6">
    <source>
        <dbReference type="Google" id="ProtNLM"/>
    </source>
</evidence>